<organism evidence="3 4">
    <name type="scientific">Ramazzottius varieornatus</name>
    <name type="common">Water bear</name>
    <name type="synonym">Tardigrade</name>
    <dbReference type="NCBI Taxonomy" id="947166"/>
    <lineage>
        <taxon>Eukaryota</taxon>
        <taxon>Metazoa</taxon>
        <taxon>Ecdysozoa</taxon>
        <taxon>Tardigrada</taxon>
        <taxon>Eutardigrada</taxon>
        <taxon>Parachela</taxon>
        <taxon>Hypsibioidea</taxon>
        <taxon>Ramazzottiidae</taxon>
        <taxon>Ramazzottius</taxon>
    </lineage>
</organism>
<sequence length="474" mass="53459">MEQLVSVPTDIIVELWGPIFSTLTALKTSLLELKTTSAADNPYPYYPENTFPSEPQNAEYSQSPGLEKGPLYISDHGATEQNAGQPTACASSNELLERALAEEKTKVEQLTREIERLTTLLESQKLPVDQQDRQQDRLTSAQQEILRLEELNKEAADALLVLRNDLVVERESNRALLHNNQFMLSALETTNVSFLESACNTEVQCDLALDDLQQELEERAVKIKQEFQAQYDGQVREFARAAAEKDEEVKRLKGVDKRNAELTKLVAKLRKDLAQRESMSSARKDVGPTFTELLINSARRGTPLRIHENDVYRSTSLNALTEPDMALESASIPTSRHSSISDMSNPSNFKYKDITPTRLAELERRNKAQQPHLKSSYPVESTDRAWRHSPTEVQQGNYYKENVEHVEKLSKKAGLLKKLQSSLHKHKSKAVLDSKENIPDLVVKTPKMTEKPVAFTVDITPPGVSKKSRKNVKK</sequence>
<keyword evidence="1" id="KW-0175">Coiled coil</keyword>
<evidence type="ECO:0000313" key="3">
    <source>
        <dbReference type="EMBL" id="GAU88184.1"/>
    </source>
</evidence>
<dbReference type="Proteomes" id="UP000186922">
    <property type="component" value="Unassembled WGS sequence"/>
</dbReference>
<feature type="region of interest" description="Disordered" evidence="2">
    <location>
        <begin position="365"/>
        <end position="389"/>
    </location>
</feature>
<feature type="compositionally biased region" description="Polar residues" evidence="2">
    <location>
        <begin position="79"/>
        <end position="88"/>
    </location>
</feature>
<keyword evidence="4" id="KW-1185">Reference proteome</keyword>
<evidence type="ECO:0000256" key="1">
    <source>
        <dbReference type="SAM" id="Coils"/>
    </source>
</evidence>
<proteinExistence type="predicted"/>
<reference evidence="3 4" key="1">
    <citation type="journal article" date="2016" name="Nat. Commun.">
        <title>Extremotolerant tardigrade genome and improved radiotolerance of human cultured cells by tardigrade-unique protein.</title>
        <authorList>
            <person name="Hashimoto T."/>
            <person name="Horikawa D.D."/>
            <person name="Saito Y."/>
            <person name="Kuwahara H."/>
            <person name="Kozuka-Hata H."/>
            <person name="Shin-I T."/>
            <person name="Minakuchi Y."/>
            <person name="Ohishi K."/>
            <person name="Motoyama A."/>
            <person name="Aizu T."/>
            <person name="Enomoto A."/>
            <person name="Kondo K."/>
            <person name="Tanaka S."/>
            <person name="Hara Y."/>
            <person name="Koshikawa S."/>
            <person name="Sagara H."/>
            <person name="Miura T."/>
            <person name="Yokobori S."/>
            <person name="Miyagawa K."/>
            <person name="Suzuki Y."/>
            <person name="Kubo T."/>
            <person name="Oyama M."/>
            <person name="Kohara Y."/>
            <person name="Fujiyama A."/>
            <person name="Arakawa K."/>
            <person name="Katayama T."/>
            <person name="Toyoda A."/>
            <person name="Kunieda T."/>
        </authorList>
    </citation>
    <scope>NUCLEOTIDE SEQUENCE [LARGE SCALE GENOMIC DNA]</scope>
    <source>
        <strain evidence="3 4">YOKOZUNA-1</strain>
    </source>
</reference>
<evidence type="ECO:0000313" key="4">
    <source>
        <dbReference type="Proteomes" id="UP000186922"/>
    </source>
</evidence>
<dbReference type="AlphaFoldDB" id="A0A1D1UEH6"/>
<feature type="region of interest" description="Disordered" evidence="2">
    <location>
        <begin position="328"/>
        <end position="351"/>
    </location>
</feature>
<protein>
    <submittedName>
        <fullName evidence="3">Uncharacterized protein</fullName>
    </submittedName>
</protein>
<accession>A0A1D1UEH6</accession>
<dbReference type="OrthoDB" id="2436455at2759"/>
<dbReference type="EMBL" id="BDGG01000001">
    <property type="protein sequence ID" value="GAU88184.1"/>
    <property type="molecule type" value="Genomic_DNA"/>
</dbReference>
<feature type="region of interest" description="Disordered" evidence="2">
    <location>
        <begin position="49"/>
        <end position="88"/>
    </location>
</feature>
<comment type="caution">
    <text evidence="3">The sequence shown here is derived from an EMBL/GenBank/DDBJ whole genome shotgun (WGS) entry which is preliminary data.</text>
</comment>
<gene>
    <name evidence="3" type="primary">RvY_00928-1</name>
    <name evidence="3" type="synonym">RvY_00928.1</name>
    <name evidence="3" type="ORF">RvY_00928</name>
</gene>
<feature type="coiled-coil region" evidence="1">
    <location>
        <begin position="93"/>
        <end position="158"/>
    </location>
</feature>
<name>A0A1D1UEH6_RAMVA</name>
<feature type="compositionally biased region" description="Polar residues" evidence="2">
    <location>
        <begin position="331"/>
        <end position="348"/>
    </location>
</feature>
<evidence type="ECO:0000256" key="2">
    <source>
        <dbReference type="SAM" id="MobiDB-lite"/>
    </source>
</evidence>
<feature type="compositionally biased region" description="Polar residues" evidence="2">
    <location>
        <begin position="50"/>
        <end position="64"/>
    </location>
</feature>